<keyword evidence="5" id="KW-1185">Reference proteome</keyword>
<dbReference type="Pfam" id="PF14111">
    <property type="entry name" value="DUF4283"/>
    <property type="match status" value="1"/>
</dbReference>
<keyword evidence="1" id="KW-0863">Zinc-finger</keyword>
<evidence type="ECO:0000259" key="3">
    <source>
        <dbReference type="PROSITE" id="PS50158"/>
    </source>
</evidence>
<feature type="compositionally biased region" description="Polar residues" evidence="2">
    <location>
        <begin position="481"/>
        <end position="497"/>
    </location>
</feature>
<dbReference type="PANTHER" id="PTHR31286:SF178">
    <property type="entry name" value="DUF4283 DOMAIN-CONTAINING PROTEIN"/>
    <property type="match status" value="1"/>
</dbReference>
<dbReference type="Pfam" id="PF14392">
    <property type="entry name" value="zf-CCHC_4"/>
    <property type="match status" value="1"/>
</dbReference>
<dbReference type="EMBL" id="WJXA01000003">
    <property type="protein sequence ID" value="KAF7146847.1"/>
    <property type="molecule type" value="Genomic_DNA"/>
</dbReference>
<organism evidence="4 5">
    <name type="scientific">Rhododendron simsii</name>
    <name type="common">Sims's rhododendron</name>
    <dbReference type="NCBI Taxonomy" id="118357"/>
    <lineage>
        <taxon>Eukaryota</taxon>
        <taxon>Viridiplantae</taxon>
        <taxon>Streptophyta</taxon>
        <taxon>Embryophyta</taxon>
        <taxon>Tracheophyta</taxon>
        <taxon>Spermatophyta</taxon>
        <taxon>Magnoliopsida</taxon>
        <taxon>eudicotyledons</taxon>
        <taxon>Gunneridae</taxon>
        <taxon>Pentapetalae</taxon>
        <taxon>asterids</taxon>
        <taxon>Ericales</taxon>
        <taxon>Ericaceae</taxon>
        <taxon>Ericoideae</taxon>
        <taxon>Rhodoreae</taxon>
        <taxon>Rhododendron</taxon>
    </lineage>
</organism>
<dbReference type="InterPro" id="IPR040256">
    <property type="entry name" value="At4g02000-like"/>
</dbReference>
<dbReference type="GO" id="GO:0008270">
    <property type="term" value="F:zinc ion binding"/>
    <property type="evidence" value="ECO:0007669"/>
    <property type="project" value="UniProtKB-KW"/>
</dbReference>
<dbReference type="GO" id="GO:0003676">
    <property type="term" value="F:nucleic acid binding"/>
    <property type="evidence" value="ECO:0007669"/>
    <property type="project" value="InterPro"/>
</dbReference>
<dbReference type="Proteomes" id="UP000626092">
    <property type="component" value="Unassembled WGS sequence"/>
</dbReference>
<feature type="region of interest" description="Disordered" evidence="2">
    <location>
        <begin position="455"/>
        <end position="497"/>
    </location>
</feature>
<dbReference type="InterPro" id="IPR025836">
    <property type="entry name" value="Zn_knuckle_CX2CX4HX4C"/>
</dbReference>
<dbReference type="AlphaFoldDB" id="A0A834LQZ1"/>
<comment type="caution">
    <text evidence="4">The sequence shown here is derived from an EMBL/GenBank/DDBJ whole genome shotgun (WGS) entry which is preliminary data.</text>
</comment>
<proteinExistence type="predicted"/>
<protein>
    <recommendedName>
        <fullName evidence="3">CCHC-type domain-containing protein</fullName>
    </recommendedName>
</protein>
<evidence type="ECO:0000256" key="2">
    <source>
        <dbReference type="SAM" id="MobiDB-lite"/>
    </source>
</evidence>
<accession>A0A834LQZ1</accession>
<feature type="domain" description="CCHC-type" evidence="3">
    <location>
        <begin position="195"/>
        <end position="209"/>
    </location>
</feature>
<sequence length="545" mass="60437">MADADFVDLEEGSGETGEISNVCLVGKVLGTKMFNGPVVFNILTAVWKTRASFTVTPWNNNIFLFRFEEEEDRRFVLQEGPWSVMNNLLVLTPLKDGTVVEQMDFSKCHFWVQIHGLPIEKMSRTNAEIIGRRFGRLLAIETSPDNILLARSFLRVKVEINIDQPLPKGFWIRRKKPESKDLWISYKYEKLQDFCYACGRIGHESRGCRFVTREEVDEAEIRVENLLARRPVFQRSGMDARVVNDVGACVTPPVVQQNQRTNGGVVVPHSSSITVHGTDVMQSRGTGISENIPLLSSSQDLSYADPLNSNAVKSGHGSDPPIPHAPPIFVIPSLIPRGPNHNNLQISDHSPVYFVTEPAESPKSTPNSPPLSPQTTETQVYNFADLTSPSKTKEITKALNPYHPSPKFSLPQIEKPSSPKFPDIALATVFQSLAIKRKATEDQEEQGKSKILRLCTPEIPSPKTQARPTRATRRILKGRQSPKSPSKGNGSTGNSFTMEQDMCDVQIQQSYDCTGMELAVAPMGMSIATDDKGRVAGPKQPPSQC</sequence>
<dbReference type="InterPro" id="IPR001878">
    <property type="entry name" value="Znf_CCHC"/>
</dbReference>
<keyword evidence="1" id="KW-0479">Metal-binding</keyword>
<dbReference type="InterPro" id="IPR025558">
    <property type="entry name" value="DUF4283"/>
</dbReference>
<name>A0A834LQZ1_RHOSS</name>
<dbReference type="PANTHER" id="PTHR31286">
    <property type="entry name" value="GLYCINE-RICH CELL WALL STRUCTURAL PROTEIN 1.8-LIKE"/>
    <property type="match status" value="1"/>
</dbReference>
<keyword evidence="1" id="KW-0862">Zinc</keyword>
<evidence type="ECO:0000313" key="5">
    <source>
        <dbReference type="Proteomes" id="UP000626092"/>
    </source>
</evidence>
<evidence type="ECO:0000256" key="1">
    <source>
        <dbReference type="PROSITE-ProRule" id="PRU00047"/>
    </source>
</evidence>
<dbReference type="PROSITE" id="PS50158">
    <property type="entry name" value="ZF_CCHC"/>
    <property type="match status" value="1"/>
</dbReference>
<gene>
    <name evidence="4" type="ORF">RHSIM_Rhsim03G0009600</name>
</gene>
<reference evidence="4" key="1">
    <citation type="submission" date="2019-11" db="EMBL/GenBank/DDBJ databases">
        <authorList>
            <person name="Liu Y."/>
            <person name="Hou J."/>
            <person name="Li T.-Q."/>
            <person name="Guan C.-H."/>
            <person name="Wu X."/>
            <person name="Wu H.-Z."/>
            <person name="Ling F."/>
            <person name="Zhang R."/>
            <person name="Shi X.-G."/>
            <person name="Ren J.-P."/>
            <person name="Chen E.-F."/>
            <person name="Sun J.-M."/>
        </authorList>
    </citation>
    <scope>NUCLEOTIDE SEQUENCE</scope>
    <source>
        <strain evidence="4">Adult_tree_wgs_1</strain>
        <tissue evidence="4">Leaves</tissue>
    </source>
</reference>
<dbReference type="OrthoDB" id="914285at2759"/>
<evidence type="ECO:0000313" key="4">
    <source>
        <dbReference type="EMBL" id="KAF7146847.1"/>
    </source>
</evidence>